<feature type="transmembrane region" description="Helical" evidence="7">
    <location>
        <begin position="367"/>
        <end position="387"/>
    </location>
</feature>
<feature type="domain" description="MacB-like periplasmic core" evidence="9">
    <location>
        <begin position="25"/>
        <end position="247"/>
    </location>
</feature>
<evidence type="ECO:0000256" key="4">
    <source>
        <dbReference type="ARBA" id="ARBA00022692"/>
    </source>
</evidence>
<dbReference type="InterPro" id="IPR025857">
    <property type="entry name" value="MacB_PCD"/>
</dbReference>
<feature type="domain" description="ABC3 transporter permease C-terminal" evidence="8">
    <location>
        <begin position="278"/>
        <end position="394"/>
    </location>
</feature>
<proteinExistence type="inferred from homology"/>
<evidence type="ECO:0000256" key="7">
    <source>
        <dbReference type="SAM" id="Phobius"/>
    </source>
</evidence>
<keyword evidence="5 7" id="KW-1133">Transmembrane helix</keyword>
<feature type="transmembrane region" description="Helical" evidence="7">
    <location>
        <begin position="274"/>
        <end position="300"/>
    </location>
</feature>
<accession>A0A917HXK0</accession>
<dbReference type="Pfam" id="PF02687">
    <property type="entry name" value="FtsX"/>
    <property type="match status" value="1"/>
</dbReference>
<protein>
    <submittedName>
        <fullName evidence="10">Membrane protein</fullName>
    </submittedName>
</protein>
<dbReference type="Proteomes" id="UP000633278">
    <property type="component" value="Unassembled WGS sequence"/>
</dbReference>
<comment type="subcellular location">
    <subcellularLocation>
        <location evidence="1">Cell membrane</location>
        <topology evidence="1">Multi-pass membrane protein</topology>
    </subcellularLocation>
</comment>
<dbReference type="InterPro" id="IPR051447">
    <property type="entry name" value="Lipoprotein-release_system"/>
</dbReference>
<keyword evidence="4 7" id="KW-0812">Transmembrane</keyword>
<comment type="caution">
    <text evidence="10">The sequence shown here is derived from an EMBL/GenBank/DDBJ whole genome shotgun (WGS) entry which is preliminary data.</text>
</comment>
<keyword evidence="3" id="KW-1003">Cell membrane</keyword>
<evidence type="ECO:0000313" key="11">
    <source>
        <dbReference type="Proteomes" id="UP000633278"/>
    </source>
</evidence>
<dbReference type="GO" id="GO:0044874">
    <property type="term" value="P:lipoprotein localization to outer membrane"/>
    <property type="evidence" value="ECO:0007669"/>
    <property type="project" value="TreeGrafter"/>
</dbReference>
<dbReference type="RefSeq" id="WP_188598187.1">
    <property type="nucleotide sequence ID" value="NZ_BMJW01000001.1"/>
</dbReference>
<comment type="similarity">
    <text evidence="2">Belongs to the ABC-4 integral membrane protein family. LolC/E subfamily.</text>
</comment>
<evidence type="ECO:0000256" key="3">
    <source>
        <dbReference type="ARBA" id="ARBA00022475"/>
    </source>
</evidence>
<gene>
    <name evidence="10" type="ORF">GCM10011416_10170</name>
</gene>
<dbReference type="Pfam" id="PF12704">
    <property type="entry name" value="MacB_PCD"/>
    <property type="match status" value="1"/>
</dbReference>
<feature type="transmembrane region" description="Helical" evidence="7">
    <location>
        <begin position="321"/>
        <end position="347"/>
    </location>
</feature>
<reference evidence="10" key="2">
    <citation type="submission" date="2020-09" db="EMBL/GenBank/DDBJ databases">
        <authorList>
            <person name="Sun Q."/>
            <person name="Zhou Y."/>
        </authorList>
    </citation>
    <scope>NUCLEOTIDE SEQUENCE</scope>
    <source>
        <strain evidence="10">CGMCC 1.15763</strain>
    </source>
</reference>
<evidence type="ECO:0000256" key="5">
    <source>
        <dbReference type="ARBA" id="ARBA00022989"/>
    </source>
</evidence>
<dbReference type="AlphaFoldDB" id="A0A917HXK0"/>
<dbReference type="PANTHER" id="PTHR30489">
    <property type="entry name" value="LIPOPROTEIN-RELEASING SYSTEM TRANSMEMBRANE PROTEIN LOLE"/>
    <property type="match status" value="1"/>
</dbReference>
<reference evidence="10" key="1">
    <citation type="journal article" date="2014" name="Int. J. Syst. Evol. Microbiol.">
        <title>Complete genome sequence of Corynebacterium casei LMG S-19264T (=DSM 44701T), isolated from a smear-ripened cheese.</title>
        <authorList>
            <consortium name="US DOE Joint Genome Institute (JGI-PGF)"/>
            <person name="Walter F."/>
            <person name="Albersmeier A."/>
            <person name="Kalinowski J."/>
            <person name="Ruckert C."/>
        </authorList>
    </citation>
    <scope>NUCLEOTIDE SEQUENCE</scope>
    <source>
        <strain evidence="10">CGMCC 1.15763</strain>
    </source>
</reference>
<name>A0A917HXK0_9FLAO</name>
<evidence type="ECO:0000256" key="2">
    <source>
        <dbReference type="ARBA" id="ARBA00005236"/>
    </source>
</evidence>
<dbReference type="EMBL" id="BMJW01000001">
    <property type="protein sequence ID" value="GGG94728.1"/>
    <property type="molecule type" value="Genomic_DNA"/>
</dbReference>
<keyword evidence="6 7" id="KW-0472">Membrane</keyword>
<organism evidence="10 11">
    <name type="scientific">Polaribacter pacificus</name>
    <dbReference type="NCBI Taxonomy" id="1775173"/>
    <lineage>
        <taxon>Bacteria</taxon>
        <taxon>Pseudomonadati</taxon>
        <taxon>Bacteroidota</taxon>
        <taxon>Flavobacteriia</taxon>
        <taxon>Flavobacteriales</taxon>
        <taxon>Flavobacteriaceae</taxon>
    </lineage>
</organism>
<feature type="transmembrane region" description="Helical" evidence="7">
    <location>
        <begin position="21"/>
        <end position="46"/>
    </location>
</feature>
<keyword evidence="11" id="KW-1185">Reference proteome</keyword>
<evidence type="ECO:0000256" key="6">
    <source>
        <dbReference type="ARBA" id="ARBA00023136"/>
    </source>
</evidence>
<dbReference type="PANTHER" id="PTHR30489:SF0">
    <property type="entry name" value="LIPOPROTEIN-RELEASING SYSTEM TRANSMEMBRANE PROTEIN LOLE"/>
    <property type="match status" value="1"/>
</dbReference>
<evidence type="ECO:0000313" key="10">
    <source>
        <dbReference type="EMBL" id="GGG94728.1"/>
    </source>
</evidence>
<evidence type="ECO:0000256" key="1">
    <source>
        <dbReference type="ARBA" id="ARBA00004651"/>
    </source>
</evidence>
<dbReference type="InterPro" id="IPR003838">
    <property type="entry name" value="ABC3_permease_C"/>
</dbReference>
<evidence type="ECO:0000259" key="9">
    <source>
        <dbReference type="Pfam" id="PF12704"/>
    </source>
</evidence>
<sequence>MNFPLYIAKRYLVAKSSKNAINIITVIASFGVIVGTLALFIILSGFSGFRLFTNSMLQSSDPDIKISAVKGKSFLYTDQVSQILKEQPEILASTQVVEERVFLQYKERDHISYIKGVGTNYTDVTRVDSTLSVGQWLDPDFLNSAVIGYGISEKLSMGVLSFGEPLYIRVPKPGTNYITSQRAAFNEVSAQIVGVYSGLEEFANKYVFVDLSLARKLLNYSENQLTAIEVKIKEGVDPENFAEKLQSQLGSSLKVETRIQFNALTYQVLNTESLISYLVFTLIIMIALFNVIGAIIMMIIDKKENLKTLFSLGVTLKEIKRIFVFQGFLLTLFGLSVGLFLGISLVLLQKQFSFFMITTSIPYPVAFNFYNVFLVAITILILGYLAARIASSSISKNFIES</sequence>
<dbReference type="GO" id="GO:0098797">
    <property type="term" value="C:plasma membrane protein complex"/>
    <property type="evidence" value="ECO:0007669"/>
    <property type="project" value="TreeGrafter"/>
</dbReference>
<evidence type="ECO:0000259" key="8">
    <source>
        <dbReference type="Pfam" id="PF02687"/>
    </source>
</evidence>